<gene>
    <name evidence="1" type="ORF">MA16_Dca019050</name>
</gene>
<evidence type="ECO:0000313" key="2">
    <source>
        <dbReference type="Proteomes" id="UP000233837"/>
    </source>
</evidence>
<protein>
    <submittedName>
        <fullName evidence="1">Uncharacterized protein</fullName>
    </submittedName>
</protein>
<reference evidence="1 2" key="2">
    <citation type="journal article" date="2017" name="Nature">
        <title>The Apostasia genome and the evolution of orchids.</title>
        <authorList>
            <person name="Zhang G.Q."/>
            <person name="Liu K.W."/>
            <person name="Li Z."/>
            <person name="Lohaus R."/>
            <person name="Hsiao Y.Y."/>
            <person name="Niu S.C."/>
            <person name="Wang J.Y."/>
            <person name="Lin Y.C."/>
            <person name="Xu Q."/>
            <person name="Chen L.J."/>
            <person name="Yoshida K."/>
            <person name="Fujiwara S."/>
            <person name="Wang Z.W."/>
            <person name="Zhang Y.Q."/>
            <person name="Mitsuda N."/>
            <person name="Wang M."/>
            <person name="Liu G.H."/>
            <person name="Pecoraro L."/>
            <person name="Huang H.X."/>
            <person name="Xiao X.J."/>
            <person name="Lin M."/>
            <person name="Wu X.Y."/>
            <person name="Wu W.L."/>
            <person name="Chen Y.Y."/>
            <person name="Chang S.B."/>
            <person name="Sakamoto S."/>
            <person name="Ohme-Takagi M."/>
            <person name="Yagi M."/>
            <person name="Zeng S.J."/>
            <person name="Shen C.Y."/>
            <person name="Yeh C.M."/>
            <person name="Luo Y.B."/>
            <person name="Tsai W.C."/>
            <person name="Van de Peer Y."/>
            <person name="Liu Z.J."/>
        </authorList>
    </citation>
    <scope>NUCLEOTIDE SEQUENCE [LARGE SCALE GENOMIC DNA]</scope>
    <source>
        <tissue evidence="1">The whole plant</tissue>
    </source>
</reference>
<name>A0A2I0W282_9ASPA</name>
<evidence type="ECO:0000313" key="1">
    <source>
        <dbReference type="EMBL" id="PKU69774.1"/>
    </source>
</evidence>
<sequence>MRENPQSTPPVRMKSLPNHPFVHKFQTEETKSFLQSASSLDCTTQFANLRSVRPSFVSLVRMPKEVNRNLLACLLSIRKEPKMKFSMALCEFEWHPVSLHLLYCSVLLLHSLESRIY</sequence>
<proteinExistence type="predicted"/>
<reference evidence="1 2" key="1">
    <citation type="journal article" date="2016" name="Sci. Rep.">
        <title>The Dendrobium catenatum Lindl. genome sequence provides insights into polysaccharide synthase, floral development and adaptive evolution.</title>
        <authorList>
            <person name="Zhang G.Q."/>
            <person name="Xu Q."/>
            <person name="Bian C."/>
            <person name="Tsai W.C."/>
            <person name="Yeh C.M."/>
            <person name="Liu K.W."/>
            <person name="Yoshida K."/>
            <person name="Zhang L.S."/>
            <person name="Chang S.B."/>
            <person name="Chen F."/>
            <person name="Shi Y."/>
            <person name="Su Y.Y."/>
            <person name="Zhang Y.Q."/>
            <person name="Chen L.J."/>
            <person name="Yin Y."/>
            <person name="Lin M."/>
            <person name="Huang H."/>
            <person name="Deng H."/>
            <person name="Wang Z.W."/>
            <person name="Zhu S.L."/>
            <person name="Zhao X."/>
            <person name="Deng C."/>
            <person name="Niu S.C."/>
            <person name="Huang J."/>
            <person name="Wang M."/>
            <person name="Liu G.H."/>
            <person name="Yang H.J."/>
            <person name="Xiao X.J."/>
            <person name="Hsiao Y.Y."/>
            <person name="Wu W.L."/>
            <person name="Chen Y.Y."/>
            <person name="Mitsuda N."/>
            <person name="Ohme-Takagi M."/>
            <person name="Luo Y.B."/>
            <person name="Van de Peer Y."/>
            <person name="Liu Z.J."/>
        </authorList>
    </citation>
    <scope>NUCLEOTIDE SEQUENCE [LARGE SCALE GENOMIC DNA]</scope>
    <source>
        <tissue evidence="1">The whole plant</tissue>
    </source>
</reference>
<keyword evidence="2" id="KW-1185">Reference proteome</keyword>
<organism evidence="1 2">
    <name type="scientific">Dendrobium catenatum</name>
    <dbReference type="NCBI Taxonomy" id="906689"/>
    <lineage>
        <taxon>Eukaryota</taxon>
        <taxon>Viridiplantae</taxon>
        <taxon>Streptophyta</taxon>
        <taxon>Embryophyta</taxon>
        <taxon>Tracheophyta</taxon>
        <taxon>Spermatophyta</taxon>
        <taxon>Magnoliopsida</taxon>
        <taxon>Liliopsida</taxon>
        <taxon>Asparagales</taxon>
        <taxon>Orchidaceae</taxon>
        <taxon>Epidendroideae</taxon>
        <taxon>Malaxideae</taxon>
        <taxon>Dendrobiinae</taxon>
        <taxon>Dendrobium</taxon>
    </lineage>
</organism>
<dbReference type="EMBL" id="KZ502999">
    <property type="protein sequence ID" value="PKU69774.1"/>
    <property type="molecule type" value="Genomic_DNA"/>
</dbReference>
<dbReference type="Proteomes" id="UP000233837">
    <property type="component" value="Unassembled WGS sequence"/>
</dbReference>
<accession>A0A2I0W282</accession>
<dbReference type="AlphaFoldDB" id="A0A2I0W282"/>